<keyword evidence="4" id="KW-1185">Reference proteome</keyword>
<dbReference type="InterPro" id="IPR011576">
    <property type="entry name" value="Pyridox_Oxase_N"/>
</dbReference>
<proteinExistence type="predicted"/>
<organism evidence="3 4">
    <name type="scientific">Actinomycetospora chibensis</name>
    <dbReference type="NCBI Taxonomy" id="663606"/>
    <lineage>
        <taxon>Bacteria</taxon>
        <taxon>Bacillati</taxon>
        <taxon>Actinomycetota</taxon>
        <taxon>Actinomycetes</taxon>
        <taxon>Pseudonocardiales</taxon>
        <taxon>Pseudonocardiaceae</taxon>
        <taxon>Actinomycetospora</taxon>
    </lineage>
</organism>
<evidence type="ECO:0000313" key="3">
    <source>
        <dbReference type="EMBL" id="MFC4831150.1"/>
    </source>
</evidence>
<reference evidence="4" key="1">
    <citation type="journal article" date="2019" name="Int. J. Syst. Evol. Microbiol.">
        <title>The Global Catalogue of Microorganisms (GCM) 10K type strain sequencing project: providing services to taxonomists for standard genome sequencing and annotation.</title>
        <authorList>
            <consortium name="The Broad Institute Genomics Platform"/>
            <consortium name="The Broad Institute Genome Sequencing Center for Infectious Disease"/>
            <person name="Wu L."/>
            <person name="Ma J."/>
        </authorList>
    </citation>
    <scope>NUCLEOTIDE SEQUENCE [LARGE SCALE GENOMIC DNA]</scope>
    <source>
        <strain evidence="4">CCUG 50347</strain>
    </source>
</reference>
<evidence type="ECO:0000259" key="2">
    <source>
        <dbReference type="Pfam" id="PF01243"/>
    </source>
</evidence>
<dbReference type="Proteomes" id="UP001595909">
    <property type="component" value="Unassembled WGS sequence"/>
</dbReference>
<evidence type="ECO:0000313" key="4">
    <source>
        <dbReference type="Proteomes" id="UP001595909"/>
    </source>
</evidence>
<dbReference type="GO" id="GO:0016491">
    <property type="term" value="F:oxidoreductase activity"/>
    <property type="evidence" value="ECO:0007669"/>
    <property type="project" value="UniProtKB-KW"/>
</dbReference>
<keyword evidence="1 3" id="KW-0560">Oxidoreductase</keyword>
<feature type="domain" description="Pyridoxamine 5'-phosphate oxidase N-terminal" evidence="2">
    <location>
        <begin position="5"/>
        <end position="129"/>
    </location>
</feature>
<dbReference type="InterPro" id="IPR012349">
    <property type="entry name" value="Split_barrel_FMN-bd"/>
</dbReference>
<dbReference type="EMBL" id="JBHSIM010000003">
    <property type="protein sequence ID" value="MFC4831150.1"/>
    <property type="molecule type" value="Genomic_DNA"/>
</dbReference>
<name>A0ABV9RBN1_9PSEU</name>
<dbReference type="InterPro" id="IPR052019">
    <property type="entry name" value="F420H2_bilvrd_red/Heme_oxyg"/>
</dbReference>
<dbReference type="PANTHER" id="PTHR35176">
    <property type="entry name" value="HEME OXYGENASE HI_0854-RELATED"/>
    <property type="match status" value="1"/>
</dbReference>
<gene>
    <name evidence="3" type="ORF">ACFPEL_01895</name>
</gene>
<sequence length="137" mass="15376">MDLDDARQVLREQHRAVLATRRTDGAPQLSPVVVGIDDDGAATISTRETALKTKNLRREGRAWLCVLPDGFFGRWVQVEGDVEIVELPAALDGLRALYRQVQGAEHPDWADFDEAMHRERRVLLRVHLDRAGPDKSG</sequence>
<dbReference type="NCBIfam" id="TIGR03618">
    <property type="entry name" value="Rv1155_F420"/>
    <property type="match status" value="1"/>
</dbReference>
<evidence type="ECO:0000256" key="1">
    <source>
        <dbReference type="ARBA" id="ARBA00023002"/>
    </source>
</evidence>
<dbReference type="PANTHER" id="PTHR35176:SF2">
    <property type="entry name" value="F420H(2)-DEPENDENT REDUCTASE RV1155"/>
    <property type="match status" value="1"/>
</dbReference>
<dbReference type="Pfam" id="PF01243">
    <property type="entry name" value="PNPOx_N"/>
    <property type="match status" value="1"/>
</dbReference>
<dbReference type="RefSeq" id="WP_274186769.1">
    <property type="nucleotide sequence ID" value="NZ_BAABHN010000003.1"/>
</dbReference>
<dbReference type="SUPFAM" id="SSF50475">
    <property type="entry name" value="FMN-binding split barrel"/>
    <property type="match status" value="1"/>
</dbReference>
<comment type="caution">
    <text evidence="3">The sequence shown here is derived from an EMBL/GenBank/DDBJ whole genome shotgun (WGS) entry which is preliminary data.</text>
</comment>
<accession>A0ABV9RBN1</accession>
<dbReference type="InterPro" id="IPR019920">
    <property type="entry name" value="F420-binding_dom_put"/>
</dbReference>
<dbReference type="Gene3D" id="2.30.110.10">
    <property type="entry name" value="Electron Transport, Fmn-binding Protein, Chain A"/>
    <property type="match status" value="1"/>
</dbReference>
<dbReference type="EC" id="1.-.-.-" evidence="3"/>
<protein>
    <submittedName>
        <fullName evidence="3">PPOX class F420-dependent oxidoreductase</fullName>
        <ecNumber evidence="3">1.-.-.-</ecNumber>
    </submittedName>
</protein>